<protein>
    <recommendedName>
        <fullName evidence="7">Large ribosomal subunit protein bL32m</fullName>
    </recommendedName>
</protein>
<evidence type="ECO:0000256" key="4">
    <source>
        <dbReference type="ARBA" id="ARBA00022980"/>
    </source>
</evidence>
<proteinExistence type="inferred from homology"/>
<dbReference type="SUPFAM" id="SSF57829">
    <property type="entry name" value="Zn-binding ribosomal proteins"/>
    <property type="match status" value="1"/>
</dbReference>
<dbReference type="Pfam" id="PF01783">
    <property type="entry name" value="Ribosomal_L32p"/>
    <property type="match status" value="1"/>
</dbReference>
<gene>
    <name evidence="9" type="ORF">BZA70DRAFT_273813</name>
</gene>
<keyword evidence="6" id="KW-0687">Ribonucleoprotein</keyword>
<name>A0ABR1FFX9_9ASCO</name>
<evidence type="ECO:0000256" key="1">
    <source>
        <dbReference type="ARBA" id="ARBA00004173"/>
    </source>
</evidence>
<dbReference type="PANTHER" id="PTHR21026">
    <property type="entry name" value="39S RIBOSOMAL PROTEIN L32, MITOCHONDRIAL"/>
    <property type="match status" value="1"/>
</dbReference>
<evidence type="ECO:0000256" key="6">
    <source>
        <dbReference type="ARBA" id="ARBA00023274"/>
    </source>
</evidence>
<comment type="similarity">
    <text evidence="2">Belongs to the bacterial ribosomal protein bL32 family.</text>
</comment>
<evidence type="ECO:0000256" key="2">
    <source>
        <dbReference type="ARBA" id="ARBA00008560"/>
    </source>
</evidence>
<feature type="compositionally biased region" description="Basic and acidic residues" evidence="8">
    <location>
        <begin position="184"/>
        <end position="195"/>
    </location>
</feature>
<accession>A0ABR1FFX9</accession>
<dbReference type="NCBIfam" id="TIGR01031">
    <property type="entry name" value="rpmF_bact"/>
    <property type="match status" value="1"/>
</dbReference>
<feature type="compositionally biased region" description="Basic and acidic residues" evidence="8">
    <location>
        <begin position="124"/>
        <end position="138"/>
    </location>
</feature>
<feature type="region of interest" description="Disordered" evidence="8">
    <location>
        <begin position="124"/>
        <end position="195"/>
    </location>
</feature>
<dbReference type="RefSeq" id="XP_064771506.1">
    <property type="nucleotide sequence ID" value="XM_064911896.1"/>
</dbReference>
<evidence type="ECO:0000256" key="7">
    <source>
        <dbReference type="ARBA" id="ARBA00039935"/>
    </source>
</evidence>
<evidence type="ECO:0000256" key="3">
    <source>
        <dbReference type="ARBA" id="ARBA00022946"/>
    </source>
</evidence>
<organism evidence="9 10">
    <name type="scientific">Myxozyma melibiosi</name>
    <dbReference type="NCBI Taxonomy" id="54550"/>
    <lineage>
        <taxon>Eukaryota</taxon>
        <taxon>Fungi</taxon>
        <taxon>Dikarya</taxon>
        <taxon>Ascomycota</taxon>
        <taxon>Saccharomycotina</taxon>
        <taxon>Lipomycetes</taxon>
        <taxon>Lipomycetales</taxon>
        <taxon>Lipomycetaceae</taxon>
        <taxon>Myxozyma</taxon>
    </lineage>
</organism>
<evidence type="ECO:0000256" key="8">
    <source>
        <dbReference type="SAM" id="MobiDB-lite"/>
    </source>
</evidence>
<sequence>MASRHIFAPSWAYRLSAAIMPRLALPLPSLSAPLTPPITIRIPLPTLPSPSDFGFGSPFGGIVFAVPKSKTSLRKRRMRRLIPGDKKVKPVESLTACPGCGRVKRMHTVCTPCHDDIREVWRAESGKTTKGTPEEKPPTPESIDPDFIEMLNKKHTKIPNRKPYLEALSREENSLKRPPTMDYQDFKADRKLPKF</sequence>
<comment type="caution">
    <text evidence="9">The sequence shown here is derived from an EMBL/GenBank/DDBJ whole genome shotgun (WGS) entry which is preliminary data.</text>
</comment>
<dbReference type="InterPro" id="IPR002677">
    <property type="entry name" value="Ribosomal_bL32"/>
</dbReference>
<evidence type="ECO:0000313" key="9">
    <source>
        <dbReference type="EMBL" id="KAK7208473.1"/>
    </source>
</evidence>
<dbReference type="InterPro" id="IPR011332">
    <property type="entry name" value="Ribosomal_zn-bd"/>
</dbReference>
<evidence type="ECO:0000313" key="10">
    <source>
        <dbReference type="Proteomes" id="UP001498771"/>
    </source>
</evidence>
<keyword evidence="5" id="KW-0496">Mitochondrion</keyword>
<dbReference type="Proteomes" id="UP001498771">
    <property type="component" value="Unassembled WGS sequence"/>
</dbReference>
<keyword evidence="4" id="KW-0689">Ribosomal protein</keyword>
<dbReference type="InterPro" id="IPR051991">
    <property type="entry name" value="Mitoribosomal_protein_bL32"/>
</dbReference>
<dbReference type="EMBL" id="JBBJBU010000001">
    <property type="protein sequence ID" value="KAK7208473.1"/>
    <property type="molecule type" value="Genomic_DNA"/>
</dbReference>
<comment type="subcellular location">
    <subcellularLocation>
        <location evidence="1">Mitochondrion</location>
    </subcellularLocation>
</comment>
<dbReference type="GeneID" id="90037408"/>
<evidence type="ECO:0000256" key="5">
    <source>
        <dbReference type="ARBA" id="ARBA00023128"/>
    </source>
</evidence>
<reference evidence="9 10" key="1">
    <citation type="submission" date="2024-03" db="EMBL/GenBank/DDBJ databases">
        <title>Genome-scale model development and genomic sequencing of the oleaginous clade Lipomyces.</title>
        <authorList>
            <consortium name="Lawrence Berkeley National Laboratory"/>
            <person name="Czajka J.J."/>
            <person name="Han Y."/>
            <person name="Kim J."/>
            <person name="Mondo S.J."/>
            <person name="Hofstad B.A."/>
            <person name="Robles A."/>
            <person name="Haridas S."/>
            <person name="Riley R."/>
            <person name="LaButti K."/>
            <person name="Pangilinan J."/>
            <person name="Andreopoulos W."/>
            <person name="Lipzen A."/>
            <person name="Yan J."/>
            <person name="Wang M."/>
            <person name="Ng V."/>
            <person name="Grigoriev I.V."/>
            <person name="Spatafora J.W."/>
            <person name="Magnuson J.K."/>
            <person name="Baker S.E."/>
            <person name="Pomraning K.R."/>
        </authorList>
    </citation>
    <scope>NUCLEOTIDE SEQUENCE [LARGE SCALE GENOMIC DNA]</scope>
    <source>
        <strain evidence="9 10">Phaff 52-87</strain>
    </source>
</reference>
<dbReference type="PANTHER" id="PTHR21026:SF2">
    <property type="entry name" value="LARGE RIBOSOMAL SUBUNIT PROTEIN BL32M"/>
    <property type="match status" value="1"/>
</dbReference>
<keyword evidence="3" id="KW-0809">Transit peptide</keyword>
<keyword evidence="10" id="KW-1185">Reference proteome</keyword>